<name>A0ABS2NZ62_9BACI</name>
<dbReference type="Pfam" id="PF07308">
    <property type="entry name" value="DUF1456"/>
    <property type="match status" value="2"/>
</dbReference>
<evidence type="ECO:0000313" key="2">
    <source>
        <dbReference type="Proteomes" id="UP000737402"/>
    </source>
</evidence>
<sequence>MTNNDILIRLRYALDIKDKDMVEIFQLGDVDVTQEEVEKILTKPVDSYDFDSEEEYEQALEEEDILPINNNKLEAFLNGFIIFKRGRQEPKPGQPEKPPFSNEPANNILLKKLKIALSLTTDDIIDTLAEAGVSISKSELGAFLRKKGHKNYKVCMDKYARNFLKGLALRYR</sequence>
<organism evidence="1 2">
    <name type="scientific">Sutcliffiella tianshenii</name>
    <dbReference type="NCBI Taxonomy" id="1463404"/>
    <lineage>
        <taxon>Bacteria</taxon>
        <taxon>Bacillati</taxon>
        <taxon>Bacillota</taxon>
        <taxon>Bacilli</taxon>
        <taxon>Bacillales</taxon>
        <taxon>Bacillaceae</taxon>
        <taxon>Sutcliffiella</taxon>
    </lineage>
</organism>
<gene>
    <name evidence="1" type="ORF">JOC95_001802</name>
</gene>
<comment type="caution">
    <text evidence="1">The sequence shown here is derived from an EMBL/GenBank/DDBJ whole genome shotgun (WGS) entry which is preliminary data.</text>
</comment>
<dbReference type="EMBL" id="JAFBED010000003">
    <property type="protein sequence ID" value="MBM7619950.1"/>
    <property type="molecule type" value="Genomic_DNA"/>
</dbReference>
<dbReference type="Proteomes" id="UP000737402">
    <property type="component" value="Unassembled WGS sequence"/>
</dbReference>
<dbReference type="RefSeq" id="WP_204415242.1">
    <property type="nucleotide sequence ID" value="NZ_JAFBED010000003.1"/>
</dbReference>
<dbReference type="InterPro" id="IPR009921">
    <property type="entry name" value="YehS-like"/>
</dbReference>
<keyword evidence="2" id="KW-1185">Reference proteome</keyword>
<evidence type="ECO:0000313" key="1">
    <source>
        <dbReference type="EMBL" id="MBM7619950.1"/>
    </source>
</evidence>
<dbReference type="PANTHER" id="PTHR37805:SF1">
    <property type="entry name" value="CYTOPLASMIC PROTEIN"/>
    <property type="match status" value="1"/>
</dbReference>
<dbReference type="PANTHER" id="PTHR37805">
    <property type="entry name" value="CYTOPLASMIC PROTEIN-RELATED"/>
    <property type="match status" value="1"/>
</dbReference>
<proteinExistence type="predicted"/>
<protein>
    <submittedName>
        <fullName evidence="1">Uncharacterized protein YehS (DUF1456 family)</fullName>
    </submittedName>
</protein>
<reference evidence="1 2" key="1">
    <citation type="submission" date="2021-01" db="EMBL/GenBank/DDBJ databases">
        <title>Genomic Encyclopedia of Type Strains, Phase IV (KMG-IV): sequencing the most valuable type-strain genomes for metagenomic binning, comparative biology and taxonomic classification.</title>
        <authorList>
            <person name="Goeker M."/>
        </authorList>
    </citation>
    <scope>NUCLEOTIDE SEQUENCE [LARGE SCALE GENOMIC DNA]</scope>
    <source>
        <strain evidence="1 2">DSM 25879</strain>
    </source>
</reference>
<accession>A0ABS2NZ62</accession>